<organism evidence="1 2">
    <name type="scientific">Candidatus Uhrbacteria bacterium GW2011_GWF2_44_350</name>
    <dbReference type="NCBI Taxonomy" id="1619000"/>
    <lineage>
        <taxon>Bacteria</taxon>
        <taxon>Candidatus Uhriibacteriota</taxon>
    </lineage>
</organism>
<accession>A0A0G1MD85</accession>
<dbReference type="Proteomes" id="UP000034154">
    <property type="component" value="Unassembled WGS sequence"/>
</dbReference>
<feature type="non-terminal residue" evidence="1">
    <location>
        <position position="1"/>
    </location>
</feature>
<evidence type="ECO:0000313" key="1">
    <source>
        <dbReference type="EMBL" id="KKT69904.1"/>
    </source>
</evidence>
<name>A0A0G1MD85_9BACT</name>
<dbReference type="AlphaFoldDB" id="A0A0G1MD85"/>
<proteinExistence type="predicted"/>
<comment type="caution">
    <text evidence="1">The sequence shown here is derived from an EMBL/GenBank/DDBJ whole genome shotgun (WGS) entry which is preliminary data.</text>
</comment>
<protein>
    <submittedName>
        <fullName evidence="1">Uncharacterized protein</fullName>
    </submittedName>
</protein>
<dbReference type="EMBL" id="LCJB01000042">
    <property type="protein sequence ID" value="KKT69904.1"/>
    <property type="molecule type" value="Genomic_DNA"/>
</dbReference>
<evidence type="ECO:0000313" key="2">
    <source>
        <dbReference type="Proteomes" id="UP000034154"/>
    </source>
</evidence>
<gene>
    <name evidence="1" type="ORF">UW63_C0042G0001</name>
</gene>
<sequence length="25" mass="2769">IDKIISDLKTAELNEAFVSDSTDDE</sequence>
<reference evidence="1 2" key="1">
    <citation type="journal article" date="2015" name="Nature">
        <title>rRNA introns, odd ribosomes, and small enigmatic genomes across a large radiation of phyla.</title>
        <authorList>
            <person name="Brown C.T."/>
            <person name="Hug L.A."/>
            <person name="Thomas B.C."/>
            <person name="Sharon I."/>
            <person name="Castelle C.J."/>
            <person name="Singh A."/>
            <person name="Wilkins M.J."/>
            <person name="Williams K.H."/>
            <person name="Banfield J.F."/>
        </authorList>
    </citation>
    <scope>NUCLEOTIDE SEQUENCE [LARGE SCALE GENOMIC DNA]</scope>
</reference>